<dbReference type="PROSITE" id="PS51746">
    <property type="entry name" value="PPM_2"/>
    <property type="match status" value="1"/>
</dbReference>
<dbReference type="EMBL" id="KD256516">
    <property type="protein sequence ID" value="EMS47756.1"/>
    <property type="molecule type" value="Genomic_DNA"/>
</dbReference>
<gene>
    <name evidence="4" type="ORF">TRIUR3_11763</name>
</gene>
<dbReference type="InterPro" id="IPR001932">
    <property type="entry name" value="PPM-type_phosphatase-like_dom"/>
</dbReference>
<proteinExistence type="predicted"/>
<evidence type="ECO:0000256" key="1">
    <source>
        <dbReference type="ARBA" id="ARBA00013081"/>
    </source>
</evidence>
<reference evidence="4" key="1">
    <citation type="journal article" date="2013" name="Nature">
        <title>Draft genome of the wheat A-genome progenitor Triticum urartu.</title>
        <authorList>
            <person name="Ling H.Q."/>
            <person name="Zhao S."/>
            <person name="Liu D."/>
            <person name="Wang J."/>
            <person name="Sun H."/>
            <person name="Zhang C."/>
            <person name="Fan H."/>
            <person name="Li D."/>
            <person name="Dong L."/>
            <person name="Tao Y."/>
            <person name="Gao C."/>
            <person name="Wu H."/>
            <person name="Li Y."/>
            <person name="Cui Y."/>
            <person name="Guo X."/>
            <person name="Zheng S."/>
            <person name="Wang B."/>
            <person name="Yu K."/>
            <person name="Liang Q."/>
            <person name="Yang W."/>
            <person name="Lou X."/>
            <person name="Chen J."/>
            <person name="Feng M."/>
            <person name="Jian J."/>
            <person name="Zhang X."/>
            <person name="Luo G."/>
            <person name="Jiang Y."/>
            <person name="Liu J."/>
            <person name="Wang Z."/>
            <person name="Sha Y."/>
            <person name="Zhang B."/>
            <person name="Wu H."/>
            <person name="Tang D."/>
            <person name="Shen Q."/>
            <person name="Xue P."/>
            <person name="Zou S."/>
            <person name="Wang X."/>
            <person name="Liu X."/>
            <person name="Wang F."/>
            <person name="Yang Y."/>
            <person name="An X."/>
            <person name="Dong Z."/>
            <person name="Zhang K."/>
            <person name="Zhang X."/>
            <person name="Luo M.C."/>
            <person name="Dvorak J."/>
            <person name="Tong Y."/>
            <person name="Wang J."/>
            <person name="Yang H."/>
            <person name="Li Z."/>
            <person name="Wang D."/>
            <person name="Zhang A."/>
            <person name="Wang J."/>
        </authorList>
    </citation>
    <scope>NUCLEOTIDE SEQUENCE</scope>
</reference>
<dbReference type="STRING" id="4572.M7YLI3"/>
<dbReference type="EC" id="3.1.3.16" evidence="1"/>
<evidence type="ECO:0000313" key="4">
    <source>
        <dbReference type="EMBL" id="EMS47756.1"/>
    </source>
</evidence>
<evidence type="ECO:0000256" key="3">
    <source>
        <dbReference type="ARBA" id="ARBA00048336"/>
    </source>
</evidence>
<protein>
    <recommendedName>
        <fullName evidence="1">protein-serine/threonine phosphatase</fullName>
        <ecNumber evidence="1">3.1.3.16</ecNumber>
    </recommendedName>
</protein>
<sequence length="109" mass="11727">MEEDEEHRDPVERYVPPQQEGTTACVALIRGNQIIVGNIGDSRCVLSRNGQFKAGARANPTATAEARADEIEVSIEVGQRSNGNEDDDGSVNGCIGCFGRLDMFEAGQD</sequence>
<organism evidence="4">
    <name type="scientific">Triticum urartu</name>
    <name type="common">Red wild einkorn</name>
    <name type="synonym">Crithodium urartu</name>
    <dbReference type="NCBI Taxonomy" id="4572"/>
    <lineage>
        <taxon>Eukaryota</taxon>
        <taxon>Viridiplantae</taxon>
        <taxon>Streptophyta</taxon>
        <taxon>Embryophyta</taxon>
        <taxon>Tracheophyta</taxon>
        <taxon>Spermatophyta</taxon>
        <taxon>Magnoliopsida</taxon>
        <taxon>Liliopsida</taxon>
        <taxon>Poales</taxon>
        <taxon>Poaceae</taxon>
        <taxon>BOP clade</taxon>
        <taxon>Pooideae</taxon>
        <taxon>Triticodae</taxon>
        <taxon>Triticeae</taxon>
        <taxon>Triticinae</taxon>
        <taxon>Triticum</taxon>
    </lineage>
</organism>
<dbReference type="Gene3D" id="3.60.40.10">
    <property type="entry name" value="PPM-type phosphatase domain"/>
    <property type="match status" value="1"/>
</dbReference>
<dbReference type="GO" id="GO:0004722">
    <property type="term" value="F:protein serine/threonine phosphatase activity"/>
    <property type="evidence" value="ECO:0007669"/>
    <property type="project" value="UniProtKB-EC"/>
</dbReference>
<accession>M7YLI3</accession>
<evidence type="ECO:0000256" key="2">
    <source>
        <dbReference type="ARBA" id="ARBA00047761"/>
    </source>
</evidence>
<dbReference type="AlphaFoldDB" id="M7YLI3"/>
<comment type="catalytic activity">
    <reaction evidence="2">
        <text>O-phospho-L-seryl-[protein] + H2O = L-seryl-[protein] + phosphate</text>
        <dbReference type="Rhea" id="RHEA:20629"/>
        <dbReference type="Rhea" id="RHEA-COMP:9863"/>
        <dbReference type="Rhea" id="RHEA-COMP:11604"/>
        <dbReference type="ChEBI" id="CHEBI:15377"/>
        <dbReference type="ChEBI" id="CHEBI:29999"/>
        <dbReference type="ChEBI" id="CHEBI:43474"/>
        <dbReference type="ChEBI" id="CHEBI:83421"/>
        <dbReference type="EC" id="3.1.3.16"/>
    </reaction>
</comment>
<dbReference type="Pfam" id="PF00481">
    <property type="entry name" value="PP2C"/>
    <property type="match status" value="1"/>
</dbReference>
<dbReference type="SUPFAM" id="SSF81606">
    <property type="entry name" value="PP2C-like"/>
    <property type="match status" value="1"/>
</dbReference>
<dbReference type="InterPro" id="IPR036457">
    <property type="entry name" value="PPM-type-like_dom_sf"/>
</dbReference>
<name>M7YLI3_TRIUA</name>
<comment type="catalytic activity">
    <reaction evidence="3">
        <text>O-phospho-L-threonyl-[protein] + H2O = L-threonyl-[protein] + phosphate</text>
        <dbReference type="Rhea" id="RHEA:47004"/>
        <dbReference type="Rhea" id="RHEA-COMP:11060"/>
        <dbReference type="Rhea" id="RHEA-COMP:11605"/>
        <dbReference type="ChEBI" id="CHEBI:15377"/>
        <dbReference type="ChEBI" id="CHEBI:30013"/>
        <dbReference type="ChEBI" id="CHEBI:43474"/>
        <dbReference type="ChEBI" id="CHEBI:61977"/>
        <dbReference type="EC" id="3.1.3.16"/>
    </reaction>
</comment>